<sequence length="194" mass="23261">MNFLAHIYLSGENDDLLKIGNFMADSIRGKQYLTYSLPIQKGILLHRKIDFFTDSHPIFRQSKKRLVPQFGHYAGVITDIFYDHFLAKNWNLYTDIPLKIYVKNFYQLLENKKELLNKQTQQLVSHMIQDNWLEAYQSVEGISRILYQMDKRTEFQSRMQHATDELFSNTSFFEQEFFDFFDDIRAFVKKELEN</sequence>
<dbReference type="Proteomes" id="UP001208692">
    <property type="component" value="Unassembled WGS sequence"/>
</dbReference>
<comment type="caution">
    <text evidence="4">The sequence shown here is derived from an EMBL/GenBank/DDBJ whole genome shotgun (WGS) entry which is preliminary data.</text>
</comment>
<dbReference type="EMBL" id="BQKA01000006">
    <property type="protein sequence ID" value="GJM49396.1"/>
    <property type="molecule type" value="Genomic_DNA"/>
</dbReference>
<reference evidence="4 7" key="1">
    <citation type="submission" date="2021-11" db="EMBL/GenBank/DDBJ databases">
        <title>Draft genome sequence of Capnocytophaga sp. strain KC07075 isolated from cat oral cavity.</title>
        <authorList>
            <person name="Suzuki M."/>
            <person name="Imaoka K."/>
            <person name="Kimura M."/>
            <person name="Morikawa S."/>
            <person name="Maeda K."/>
        </authorList>
    </citation>
    <scope>NUCLEOTIDE SEQUENCE</scope>
    <source>
        <strain evidence="4">KC07075</strain>
        <strain evidence="5 7">KC07079</strain>
    </source>
</reference>
<evidence type="ECO:0000256" key="2">
    <source>
        <dbReference type="ARBA" id="ARBA00022801"/>
    </source>
</evidence>
<keyword evidence="7" id="KW-1185">Reference proteome</keyword>
<dbReference type="InterPro" id="IPR007431">
    <property type="entry name" value="ACP_PD"/>
</dbReference>
<dbReference type="PANTHER" id="PTHR38764:SF1">
    <property type="entry name" value="ACYL CARRIER PROTEIN PHOSPHODIESTERASE"/>
    <property type="match status" value="1"/>
</dbReference>
<dbReference type="PIRSF" id="PIRSF011489">
    <property type="entry name" value="DUF479"/>
    <property type="match status" value="1"/>
</dbReference>
<dbReference type="GO" id="GO:0006633">
    <property type="term" value="P:fatty acid biosynthetic process"/>
    <property type="evidence" value="ECO:0007669"/>
    <property type="project" value="InterPro"/>
</dbReference>
<evidence type="ECO:0000256" key="3">
    <source>
        <dbReference type="ARBA" id="ARBA00023098"/>
    </source>
</evidence>
<dbReference type="RefSeq" id="WP_264845988.1">
    <property type="nucleotide sequence ID" value="NZ_BPMA01000016.1"/>
</dbReference>
<gene>
    <name evidence="4" type="ORF">RCZ15_03710</name>
    <name evidence="5" type="ORF">RCZ16_08630</name>
</gene>
<keyword evidence="3" id="KW-0443">Lipid metabolism</keyword>
<accession>A0AAV5AU53</accession>
<organism evidence="4 6">
    <name type="scientific">Capnocytophaga catalasegens</name>
    <dbReference type="NCBI Taxonomy" id="1004260"/>
    <lineage>
        <taxon>Bacteria</taxon>
        <taxon>Pseudomonadati</taxon>
        <taxon>Bacteroidota</taxon>
        <taxon>Flavobacteriia</taxon>
        <taxon>Flavobacteriales</taxon>
        <taxon>Flavobacteriaceae</taxon>
        <taxon>Capnocytophaga</taxon>
    </lineage>
</organism>
<evidence type="ECO:0000256" key="1">
    <source>
        <dbReference type="ARBA" id="ARBA00022516"/>
    </source>
</evidence>
<dbReference type="GO" id="GO:0008770">
    <property type="term" value="F:[acyl-carrier-protein] phosphodiesterase activity"/>
    <property type="evidence" value="ECO:0007669"/>
    <property type="project" value="InterPro"/>
</dbReference>
<keyword evidence="1" id="KW-0444">Lipid biosynthesis</keyword>
<evidence type="ECO:0000313" key="7">
    <source>
        <dbReference type="Proteomes" id="UP001208692"/>
    </source>
</evidence>
<evidence type="ECO:0000313" key="6">
    <source>
        <dbReference type="Proteomes" id="UP001207736"/>
    </source>
</evidence>
<dbReference type="Proteomes" id="UP001207736">
    <property type="component" value="Unassembled WGS sequence"/>
</dbReference>
<evidence type="ECO:0000313" key="5">
    <source>
        <dbReference type="EMBL" id="GJM52546.1"/>
    </source>
</evidence>
<dbReference type="Pfam" id="PF04336">
    <property type="entry name" value="ACP_PD"/>
    <property type="match status" value="1"/>
</dbReference>
<name>A0AAV5AU53_9FLAO</name>
<protein>
    <submittedName>
        <fullName evidence="4">ACP phosphodiesterase</fullName>
    </submittedName>
</protein>
<dbReference type="PANTHER" id="PTHR38764">
    <property type="entry name" value="ACYL CARRIER PROTEIN PHOSPHODIESTERASE"/>
    <property type="match status" value="1"/>
</dbReference>
<dbReference type="EMBL" id="BQKB01000013">
    <property type="protein sequence ID" value="GJM52546.1"/>
    <property type="molecule type" value="Genomic_DNA"/>
</dbReference>
<proteinExistence type="predicted"/>
<keyword evidence="2" id="KW-0378">Hydrolase</keyword>
<evidence type="ECO:0000313" key="4">
    <source>
        <dbReference type="EMBL" id="GJM49396.1"/>
    </source>
</evidence>
<dbReference type="AlphaFoldDB" id="A0AAV5AU53"/>